<evidence type="ECO:0000313" key="3">
    <source>
        <dbReference type="Proteomes" id="UP001139409"/>
    </source>
</evidence>
<sequence>MKTTHPVLPPFYSRYVDLVSDVGLLSLLEENGRDMRAMVNSWSPEEADFRYAPDKWAAREVIMHLIDSERIFSYRALRFARKDHTPLPGFDENSYAQFYGNDKRTLEMLIAEMKSVRDSTISLFKSFDSDALNRRGEASGISMTVRTIGEIIAGHELHHKKVLEEKYFPK</sequence>
<keyword evidence="3" id="KW-1185">Reference proteome</keyword>
<dbReference type="SUPFAM" id="SSF109854">
    <property type="entry name" value="DinB/YfiT-like putative metalloenzymes"/>
    <property type="match status" value="1"/>
</dbReference>
<dbReference type="RefSeq" id="WP_225699437.1">
    <property type="nucleotide sequence ID" value="NZ_JAIXNE010000006.1"/>
</dbReference>
<dbReference type="InterPro" id="IPR034660">
    <property type="entry name" value="DinB/YfiT-like"/>
</dbReference>
<dbReference type="EMBL" id="JAIXNE010000006">
    <property type="protein sequence ID" value="MCA6078581.1"/>
    <property type="molecule type" value="Genomic_DNA"/>
</dbReference>
<gene>
    <name evidence="2" type="ORF">LDX50_27150</name>
</gene>
<dbReference type="Gene3D" id="1.20.120.450">
    <property type="entry name" value="dinb family like domain"/>
    <property type="match status" value="1"/>
</dbReference>
<dbReference type="InterPro" id="IPR024775">
    <property type="entry name" value="DinB-like"/>
</dbReference>
<dbReference type="AlphaFoldDB" id="A0A9X1HVT4"/>
<reference evidence="2" key="1">
    <citation type="submission" date="2021-09" db="EMBL/GenBank/DDBJ databases">
        <title>Fulvivirga sp. isolated from coastal sediment.</title>
        <authorList>
            <person name="Yu H."/>
        </authorList>
    </citation>
    <scope>NUCLEOTIDE SEQUENCE</scope>
    <source>
        <strain evidence="2">1062</strain>
    </source>
</reference>
<proteinExistence type="predicted"/>
<dbReference type="Pfam" id="PF12867">
    <property type="entry name" value="DinB_2"/>
    <property type="match status" value="1"/>
</dbReference>
<feature type="domain" description="DinB-like" evidence="1">
    <location>
        <begin position="28"/>
        <end position="160"/>
    </location>
</feature>
<accession>A0A9X1HVT4</accession>
<dbReference type="Proteomes" id="UP001139409">
    <property type="component" value="Unassembled WGS sequence"/>
</dbReference>
<evidence type="ECO:0000313" key="2">
    <source>
        <dbReference type="EMBL" id="MCA6078581.1"/>
    </source>
</evidence>
<name>A0A9X1HVT4_9BACT</name>
<comment type="caution">
    <text evidence="2">The sequence shown here is derived from an EMBL/GenBank/DDBJ whole genome shotgun (WGS) entry which is preliminary data.</text>
</comment>
<protein>
    <submittedName>
        <fullName evidence="2">DinB family protein</fullName>
    </submittedName>
</protein>
<organism evidence="2 3">
    <name type="scientific">Fulvivirga sedimenti</name>
    <dbReference type="NCBI Taxonomy" id="2879465"/>
    <lineage>
        <taxon>Bacteria</taxon>
        <taxon>Pseudomonadati</taxon>
        <taxon>Bacteroidota</taxon>
        <taxon>Cytophagia</taxon>
        <taxon>Cytophagales</taxon>
        <taxon>Fulvivirgaceae</taxon>
        <taxon>Fulvivirga</taxon>
    </lineage>
</organism>
<evidence type="ECO:0000259" key="1">
    <source>
        <dbReference type="Pfam" id="PF12867"/>
    </source>
</evidence>